<dbReference type="SFLD" id="SFLDS00003">
    <property type="entry name" value="Haloacid_Dehalogenase"/>
    <property type="match status" value="1"/>
</dbReference>
<evidence type="ECO:0000256" key="1">
    <source>
        <dbReference type="ARBA" id="ARBA00000830"/>
    </source>
</evidence>
<dbReference type="AlphaFoldDB" id="A0A6N4R9M7"/>
<evidence type="ECO:0000313" key="5">
    <source>
        <dbReference type="EMBL" id="TKW60479.1"/>
    </source>
</evidence>
<dbReference type="SFLD" id="SFLDG01129">
    <property type="entry name" value="C1.5:_HAD__Beta-PGM__Phosphata"/>
    <property type="match status" value="1"/>
</dbReference>
<dbReference type="EC" id="3.1.3.18" evidence="4"/>
<dbReference type="PANTHER" id="PTHR43434">
    <property type="entry name" value="PHOSPHOGLYCOLATE PHOSPHATASE"/>
    <property type="match status" value="1"/>
</dbReference>
<dbReference type="Pfam" id="PF13419">
    <property type="entry name" value="HAD_2"/>
    <property type="match status" value="1"/>
</dbReference>
<dbReference type="InterPro" id="IPR041492">
    <property type="entry name" value="HAD_2"/>
</dbReference>
<evidence type="ECO:0000313" key="6">
    <source>
        <dbReference type="Proteomes" id="UP000320948"/>
    </source>
</evidence>
<dbReference type="GO" id="GO:0006281">
    <property type="term" value="P:DNA repair"/>
    <property type="evidence" value="ECO:0007669"/>
    <property type="project" value="TreeGrafter"/>
</dbReference>
<comment type="catalytic activity">
    <reaction evidence="1">
        <text>2-phosphoglycolate + H2O = glycolate + phosphate</text>
        <dbReference type="Rhea" id="RHEA:14369"/>
        <dbReference type="ChEBI" id="CHEBI:15377"/>
        <dbReference type="ChEBI" id="CHEBI:29805"/>
        <dbReference type="ChEBI" id="CHEBI:43474"/>
        <dbReference type="ChEBI" id="CHEBI:58033"/>
        <dbReference type="EC" id="3.1.3.18"/>
    </reaction>
</comment>
<dbReference type="InterPro" id="IPR036412">
    <property type="entry name" value="HAD-like_sf"/>
</dbReference>
<keyword evidence="5" id="KW-0378">Hydrolase</keyword>
<dbReference type="SUPFAM" id="SSF56784">
    <property type="entry name" value="HAD-like"/>
    <property type="match status" value="1"/>
</dbReference>
<name>A0A6N4R9M7_BLAVI</name>
<dbReference type="InterPro" id="IPR023198">
    <property type="entry name" value="PGP-like_dom2"/>
</dbReference>
<dbReference type="InterPro" id="IPR023214">
    <property type="entry name" value="HAD_sf"/>
</dbReference>
<dbReference type="Proteomes" id="UP000320948">
    <property type="component" value="Unassembled WGS sequence"/>
</dbReference>
<gene>
    <name evidence="5" type="ORF">DI628_06135</name>
</gene>
<accession>A0A6N4R9M7</accession>
<proteinExistence type="inferred from homology"/>
<sequence length="232" mass="26701">MTQPSLILFDFDDTLCVTERYMSAAFFEVLRDYLKPYQPDLTVQQLVVKNTELYRKHGSSLHGWMHELRKEMDFTLDMFAKFAPVLKGAVMPHTQPNPGLLRRLGELQEMGHELAILTLGHRDYCLPILDKIGITTFIPHEKVFDISVMEGRLKRDADTYHHLLKHHLKGKYRHKYMFEDSMANLMAAHKAGFGTFLIGPKRPPEELDSSIEHQAATINQALDILMNEVLPA</sequence>
<organism evidence="5 6">
    <name type="scientific">Blastochloris viridis</name>
    <name type="common">Rhodopseudomonas viridis</name>
    <dbReference type="NCBI Taxonomy" id="1079"/>
    <lineage>
        <taxon>Bacteria</taxon>
        <taxon>Pseudomonadati</taxon>
        <taxon>Pseudomonadota</taxon>
        <taxon>Alphaproteobacteria</taxon>
        <taxon>Hyphomicrobiales</taxon>
        <taxon>Blastochloridaceae</taxon>
        <taxon>Blastochloris</taxon>
    </lineage>
</organism>
<dbReference type="Gene3D" id="3.40.50.1000">
    <property type="entry name" value="HAD superfamily/HAD-like"/>
    <property type="match status" value="1"/>
</dbReference>
<dbReference type="EMBL" id="VAFM01000002">
    <property type="protein sequence ID" value="TKW60479.1"/>
    <property type="molecule type" value="Genomic_DNA"/>
</dbReference>
<reference evidence="5 6" key="1">
    <citation type="journal article" date="2017" name="Nat. Commun.">
        <title>In situ click chemistry generation of cyclooxygenase-2 inhibitors.</title>
        <authorList>
            <person name="Bhardwaj A."/>
            <person name="Kaur J."/>
            <person name="Wuest M."/>
            <person name="Wuest F."/>
        </authorList>
    </citation>
    <scope>NUCLEOTIDE SEQUENCE [LARGE SCALE GENOMIC DNA]</scope>
    <source>
        <strain evidence="5">S2_018_000_R2_106</strain>
    </source>
</reference>
<evidence type="ECO:0000256" key="3">
    <source>
        <dbReference type="ARBA" id="ARBA00006171"/>
    </source>
</evidence>
<evidence type="ECO:0000256" key="2">
    <source>
        <dbReference type="ARBA" id="ARBA00004818"/>
    </source>
</evidence>
<protein>
    <recommendedName>
        <fullName evidence="4">phosphoglycolate phosphatase</fullName>
        <ecNumber evidence="4">3.1.3.18</ecNumber>
    </recommendedName>
</protein>
<dbReference type="PANTHER" id="PTHR43434:SF1">
    <property type="entry name" value="PHOSPHOGLYCOLATE PHOSPHATASE"/>
    <property type="match status" value="1"/>
</dbReference>
<dbReference type="InterPro" id="IPR050155">
    <property type="entry name" value="HAD-like_hydrolase_sf"/>
</dbReference>
<dbReference type="GO" id="GO:0005829">
    <property type="term" value="C:cytosol"/>
    <property type="evidence" value="ECO:0007669"/>
    <property type="project" value="TreeGrafter"/>
</dbReference>
<comment type="pathway">
    <text evidence="2">Organic acid metabolism; glycolate biosynthesis; glycolate from 2-phosphoglycolate: step 1/1.</text>
</comment>
<dbReference type="GO" id="GO:0008967">
    <property type="term" value="F:phosphoglycolate phosphatase activity"/>
    <property type="evidence" value="ECO:0007669"/>
    <property type="project" value="UniProtKB-EC"/>
</dbReference>
<evidence type="ECO:0000256" key="4">
    <source>
        <dbReference type="ARBA" id="ARBA00013078"/>
    </source>
</evidence>
<comment type="caution">
    <text evidence="5">The sequence shown here is derived from an EMBL/GenBank/DDBJ whole genome shotgun (WGS) entry which is preliminary data.</text>
</comment>
<dbReference type="Gene3D" id="1.10.150.240">
    <property type="entry name" value="Putative phosphatase, domain 2"/>
    <property type="match status" value="1"/>
</dbReference>
<comment type="similarity">
    <text evidence="3">Belongs to the HAD-like hydrolase superfamily. CbbY/CbbZ/Gph/YieH family.</text>
</comment>